<dbReference type="InterPro" id="IPR003797">
    <property type="entry name" value="DegV"/>
</dbReference>
<dbReference type="eggNOG" id="COG1307">
    <property type="taxonomic scope" value="Bacteria"/>
</dbReference>
<evidence type="ECO:0000313" key="2">
    <source>
        <dbReference type="EMBL" id="ERJ10979.1"/>
    </source>
</evidence>
<gene>
    <name evidence="2" type="ORF">HLPCO_002984</name>
</gene>
<dbReference type="STRING" id="1033810.HLPCO_002984"/>
<dbReference type="OrthoDB" id="9780216at2"/>
<dbReference type="Gene3D" id="3.40.50.10170">
    <property type="match status" value="1"/>
</dbReference>
<comment type="caution">
    <text evidence="2">The sequence shown here is derived from an EMBL/GenBank/DDBJ whole genome shotgun (WGS) entry which is preliminary data.</text>
</comment>
<keyword evidence="1" id="KW-0446">Lipid-binding</keyword>
<dbReference type="NCBIfam" id="TIGR00762">
    <property type="entry name" value="DegV"/>
    <property type="match status" value="1"/>
</dbReference>
<dbReference type="PROSITE" id="PS51482">
    <property type="entry name" value="DEGV"/>
    <property type="match status" value="1"/>
</dbReference>
<dbReference type="Proteomes" id="UP000005707">
    <property type="component" value="Unassembled WGS sequence"/>
</dbReference>
<accession>F7PV53</accession>
<evidence type="ECO:0000256" key="1">
    <source>
        <dbReference type="ARBA" id="ARBA00023121"/>
    </source>
</evidence>
<dbReference type="GO" id="GO:0008289">
    <property type="term" value="F:lipid binding"/>
    <property type="evidence" value="ECO:0007669"/>
    <property type="project" value="UniProtKB-KW"/>
</dbReference>
<keyword evidence="3" id="KW-1185">Reference proteome</keyword>
<dbReference type="InParanoid" id="F7PV53"/>
<reference evidence="2 3" key="2">
    <citation type="journal article" date="2013" name="PLoS ONE">
        <title>INDIGO - INtegrated Data Warehouse of MIcrobial GenOmes with Examples from the Red Sea Extremophiles.</title>
        <authorList>
            <person name="Alam I."/>
            <person name="Antunes A."/>
            <person name="Kamau A.A."/>
            <person name="Ba Alawi W."/>
            <person name="Kalkatawi M."/>
            <person name="Stingl U."/>
            <person name="Bajic V.B."/>
        </authorList>
    </citation>
    <scope>NUCLEOTIDE SEQUENCE [LARGE SCALE GENOMIC DNA]</scope>
    <source>
        <strain evidence="2 3">SSD-17B</strain>
    </source>
</reference>
<protein>
    <submittedName>
        <fullName evidence="2">DegV domain protein</fullName>
    </submittedName>
</protein>
<reference evidence="2 3" key="1">
    <citation type="journal article" date="2011" name="J. Bacteriol.">
        <title>Genome sequence of Haloplasma contractile, an unusual contractile bacterium from a deep-sea anoxic brine lake.</title>
        <authorList>
            <person name="Antunes A."/>
            <person name="Alam I."/>
            <person name="El Dorry H."/>
            <person name="Siam R."/>
            <person name="Robertson A."/>
            <person name="Bajic V.B."/>
            <person name="Stingl U."/>
        </authorList>
    </citation>
    <scope>NUCLEOTIDE SEQUENCE [LARGE SCALE GENOMIC DNA]</scope>
    <source>
        <strain evidence="2 3">SSD-17B</strain>
    </source>
</reference>
<evidence type="ECO:0000313" key="3">
    <source>
        <dbReference type="Proteomes" id="UP000005707"/>
    </source>
</evidence>
<dbReference type="PANTHER" id="PTHR33434:SF2">
    <property type="entry name" value="FATTY ACID-BINDING PROTEIN TM_1468"/>
    <property type="match status" value="1"/>
</dbReference>
<name>F7PV53_9MOLU</name>
<dbReference type="Gene3D" id="3.30.1180.10">
    <property type="match status" value="1"/>
</dbReference>
<dbReference type="AlphaFoldDB" id="F7PV53"/>
<proteinExistence type="predicted"/>
<sequence>MNKVQIFSDSTCDLSKEVIAQYNIKIIPLYVSFGEDTYQDGIDINTKQLYKQVERSGCLPKTAAPSPGVISEYFKPYIEQEMDLVYIGISSKLSSTIQNALIAAKEFEEGRVHVVDSLNLSTGIGLLVLKAAKFASNGVSAINIANNIRNLVPNVKTAFVIDTLDYLHKGGRCSGVQHFVTSMLKIKPIIHVIDGQMSVGAKPRGKKKALSLLLNMIKNDENYLDPDFVMVTHSEAPEAAIILKDALSMNKGIDTVLETEAGCVISSHCGKGTIGILYITK</sequence>
<dbReference type="EMBL" id="AFNU02000020">
    <property type="protein sequence ID" value="ERJ10979.1"/>
    <property type="molecule type" value="Genomic_DNA"/>
</dbReference>
<dbReference type="InterPro" id="IPR043168">
    <property type="entry name" value="DegV_C"/>
</dbReference>
<dbReference type="InterPro" id="IPR050270">
    <property type="entry name" value="DegV_domain_contain"/>
</dbReference>
<dbReference type="RefSeq" id="WP_008825605.1">
    <property type="nucleotide sequence ID" value="NZ_AFNU02000020.1"/>
</dbReference>
<dbReference type="SUPFAM" id="SSF82549">
    <property type="entry name" value="DAK1/DegV-like"/>
    <property type="match status" value="1"/>
</dbReference>
<dbReference type="PANTHER" id="PTHR33434">
    <property type="entry name" value="DEGV DOMAIN-CONTAINING PROTEIN DR_1986-RELATED"/>
    <property type="match status" value="1"/>
</dbReference>
<dbReference type="Pfam" id="PF02645">
    <property type="entry name" value="DegV"/>
    <property type="match status" value="1"/>
</dbReference>
<organism evidence="2 3">
    <name type="scientific">Haloplasma contractile SSD-17B</name>
    <dbReference type="NCBI Taxonomy" id="1033810"/>
    <lineage>
        <taxon>Bacteria</taxon>
        <taxon>Bacillati</taxon>
        <taxon>Mycoplasmatota</taxon>
        <taxon>Mollicutes</taxon>
        <taxon>Haloplasmatales</taxon>
        <taxon>Haloplasmataceae</taxon>
        <taxon>Haloplasma</taxon>
    </lineage>
</organism>